<dbReference type="GO" id="GO:0046872">
    <property type="term" value="F:metal ion binding"/>
    <property type="evidence" value="ECO:0007669"/>
    <property type="project" value="InterPro"/>
</dbReference>
<dbReference type="Gene3D" id="3.30.470.20">
    <property type="entry name" value="ATP-grasp fold, B domain"/>
    <property type="match status" value="1"/>
</dbReference>
<dbReference type="SUPFAM" id="SSF52440">
    <property type="entry name" value="PreATP-grasp domain"/>
    <property type="match status" value="1"/>
</dbReference>
<keyword evidence="3" id="KW-0961">Cell wall biogenesis/degradation</keyword>
<organism evidence="6 7">
    <name type="scientific">Handelsmanbacteria sp. (strain RIFCSPLOWO2_12_FULL_64_10)</name>
    <dbReference type="NCBI Taxonomy" id="1817868"/>
    <lineage>
        <taxon>Bacteria</taxon>
        <taxon>Candidatus Handelsmaniibacteriota</taxon>
    </lineage>
</organism>
<dbReference type="Pfam" id="PF07478">
    <property type="entry name" value="Dala_Dala_lig_C"/>
    <property type="match status" value="1"/>
</dbReference>
<name>A0A1F6C4V6_HANXR</name>
<comment type="caution">
    <text evidence="6">The sequence shown here is derived from an EMBL/GenBank/DDBJ whole genome shotgun (WGS) entry which is preliminary data.</text>
</comment>
<proteinExistence type="inferred from homology"/>
<gene>
    <name evidence="6" type="ORF">A3F84_09505</name>
</gene>
<dbReference type="Gene3D" id="3.30.1490.20">
    <property type="entry name" value="ATP-grasp fold, A domain"/>
    <property type="match status" value="1"/>
</dbReference>
<keyword evidence="4" id="KW-0547">Nucleotide-binding</keyword>
<evidence type="ECO:0000256" key="4">
    <source>
        <dbReference type="PROSITE-ProRule" id="PRU00409"/>
    </source>
</evidence>
<evidence type="ECO:0000259" key="5">
    <source>
        <dbReference type="PROSITE" id="PS50975"/>
    </source>
</evidence>
<dbReference type="InterPro" id="IPR011761">
    <property type="entry name" value="ATP-grasp"/>
</dbReference>
<keyword evidence="4" id="KW-0067">ATP-binding</keyword>
<dbReference type="InterPro" id="IPR016185">
    <property type="entry name" value="PreATP-grasp_dom_sf"/>
</dbReference>
<dbReference type="GO" id="GO:0005524">
    <property type="term" value="F:ATP binding"/>
    <property type="evidence" value="ECO:0007669"/>
    <property type="project" value="UniProtKB-UniRule"/>
</dbReference>
<dbReference type="InterPro" id="IPR013815">
    <property type="entry name" value="ATP_grasp_subdomain_1"/>
</dbReference>
<dbReference type="Proteomes" id="UP000178606">
    <property type="component" value="Unassembled WGS sequence"/>
</dbReference>
<accession>A0A1F6C4V6</accession>
<evidence type="ECO:0000256" key="1">
    <source>
        <dbReference type="ARBA" id="ARBA00010871"/>
    </source>
</evidence>
<dbReference type="EMBL" id="MFKF01000410">
    <property type="protein sequence ID" value="OGG44224.1"/>
    <property type="molecule type" value="Genomic_DNA"/>
</dbReference>
<protein>
    <submittedName>
        <fullName evidence="6">D-alanine--D-alanine ligase</fullName>
    </submittedName>
</protein>
<comment type="similarity">
    <text evidence="1">Belongs to the D-alanine--D-alanine ligase family.</text>
</comment>
<dbReference type="PANTHER" id="PTHR23132:SF26">
    <property type="entry name" value="BLR7451 PROTEIN"/>
    <property type="match status" value="1"/>
</dbReference>
<dbReference type="GO" id="GO:0008716">
    <property type="term" value="F:D-alanine-D-alanine ligase activity"/>
    <property type="evidence" value="ECO:0007669"/>
    <property type="project" value="InterPro"/>
</dbReference>
<dbReference type="PROSITE" id="PS50975">
    <property type="entry name" value="ATP_GRASP"/>
    <property type="match status" value="1"/>
</dbReference>
<feature type="domain" description="ATP-grasp" evidence="5">
    <location>
        <begin position="123"/>
        <end position="334"/>
    </location>
</feature>
<evidence type="ECO:0000313" key="6">
    <source>
        <dbReference type="EMBL" id="OGG44224.1"/>
    </source>
</evidence>
<evidence type="ECO:0000313" key="7">
    <source>
        <dbReference type="Proteomes" id="UP000178606"/>
    </source>
</evidence>
<dbReference type="GO" id="GO:0071555">
    <property type="term" value="P:cell wall organization"/>
    <property type="evidence" value="ECO:0007669"/>
    <property type="project" value="UniProtKB-KW"/>
</dbReference>
<sequence>MNFSVKKRLRVLVLVHEDLIPPDSIEGLSDREIQPWKTEYDVITTLRKMGHEARPVGLYSDLGVIRKALEEDKPNVAFNLIEEFHGYAVFDQHVVSYLELMKQPYTGCNPRGLTLAHDKALTKKILAYHRIQVPGFGVYPVHRKVRRPKHLKFPLVVKSLIEEGSVGISQASLVHEDEKLAERVAFIHRQTNGPAIAEQYIEGREIYVGVIGNERLQAYTPWELVIQRLPDGAPHIATDKVKWDSTYQEKVGVVTRPADLTPELRKKLEHLSKRIYRILNLSGYARLDYRLTEDGRFHLLEANPNPNLSYGEDFAEAAEHSGVGYEALLQKIVTLGLSYHPQHAVVPGN</sequence>
<reference evidence="6 7" key="1">
    <citation type="journal article" date="2016" name="Nat. Commun.">
        <title>Thousands of microbial genomes shed light on interconnected biogeochemical processes in an aquifer system.</title>
        <authorList>
            <person name="Anantharaman K."/>
            <person name="Brown C.T."/>
            <person name="Hug L.A."/>
            <person name="Sharon I."/>
            <person name="Castelle C.J."/>
            <person name="Probst A.J."/>
            <person name="Thomas B.C."/>
            <person name="Singh A."/>
            <person name="Wilkins M.J."/>
            <person name="Karaoz U."/>
            <person name="Brodie E.L."/>
            <person name="Williams K.H."/>
            <person name="Hubbard S.S."/>
            <person name="Banfield J.F."/>
        </authorList>
    </citation>
    <scope>NUCLEOTIDE SEQUENCE [LARGE SCALE GENOMIC DNA]</scope>
    <source>
        <strain evidence="7">RIFCSPLOWO2_12_FULL_64_10</strain>
    </source>
</reference>
<evidence type="ECO:0000256" key="2">
    <source>
        <dbReference type="ARBA" id="ARBA00022598"/>
    </source>
</evidence>
<keyword evidence="2 6" id="KW-0436">Ligase</keyword>
<dbReference type="PANTHER" id="PTHR23132">
    <property type="entry name" value="D-ALANINE--D-ALANINE LIGASE"/>
    <property type="match status" value="1"/>
</dbReference>
<dbReference type="AlphaFoldDB" id="A0A1F6C4V6"/>
<dbReference type="SUPFAM" id="SSF56059">
    <property type="entry name" value="Glutathione synthetase ATP-binding domain-like"/>
    <property type="match status" value="1"/>
</dbReference>
<evidence type="ECO:0000256" key="3">
    <source>
        <dbReference type="ARBA" id="ARBA00023316"/>
    </source>
</evidence>
<dbReference type="InterPro" id="IPR011095">
    <property type="entry name" value="Dala_Dala_lig_C"/>
</dbReference>